<feature type="transmembrane region" description="Helical" evidence="1">
    <location>
        <begin position="7"/>
        <end position="27"/>
    </location>
</feature>
<dbReference type="PATRIC" id="fig|1641875.4.peg.1750"/>
<proteinExistence type="predicted"/>
<organism evidence="2 3">
    <name type="scientific">Roseovarius atlanticus</name>
    <dbReference type="NCBI Taxonomy" id="1641875"/>
    <lineage>
        <taxon>Bacteria</taxon>
        <taxon>Pseudomonadati</taxon>
        <taxon>Pseudomonadota</taxon>
        <taxon>Alphaproteobacteria</taxon>
        <taxon>Rhodobacterales</taxon>
        <taxon>Roseobacteraceae</taxon>
        <taxon>Roseovarius</taxon>
    </lineage>
</organism>
<dbReference type="STRING" id="1641875.XM53_03235"/>
<evidence type="ECO:0000313" key="3">
    <source>
        <dbReference type="Proteomes" id="UP000051295"/>
    </source>
</evidence>
<dbReference type="RefSeq" id="WP_057790171.1">
    <property type="nucleotide sequence ID" value="NZ_LAXJ01000002.1"/>
</dbReference>
<feature type="transmembrane region" description="Helical" evidence="1">
    <location>
        <begin position="39"/>
        <end position="60"/>
    </location>
</feature>
<protein>
    <submittedName>
        <fullName evidence="2">Uncharacterized protein</fullName>
    </submittedName>
</protein>
<dbReference type="EMBL" id="LAXJ01000002">
    <property type="protein sequence ID" value="KRS14723.1"/>
    <property type="molecule type" value="Genomic_DNA"/>
</dbReference>
<keyword evidence="1" id="KW-0472">Membrane</keyword>
<sequence length="78" mass="8786">MRRVLRIFLVWLVVWPLVMAGLAALRMVAPDWPMTLRTLVLTGVLVPAISLAITPAVTRLTREDYLQKRKGPGKTEAF</sequence>
<name>A0A0T5P0T5_9RHOB</name>
<gene>
    <name evidence="2" type="ORF">XM53_03235</name>
</gene>
<accession>A0A0T5P0T5</accession>
<evidence type="ECO:0000313" key="2">
    <source>
        <dbReference type="EMBL" id="KRS14723.1"/>
    </source>
</evidence>
<dbReference type="OrthoDB" id="7745954at2"/>
<dbReference type="AlphaFoldDB" id="A0A0T5P0T5"/>
<keyword evidence="1" id="KW-1133">Transmembrane helix</keyword>
<reference evidence="2 3" key="1">
    <citation type="submission" date="2015-04" db="EMBL/GenBank/DDBJ databases">
        <title>The draft genome sequence of Roseovarius sp.R12b.</title>
        <authorList>
            <person name="Li G."/>
            <person name="Lai Q."/>
            <person name="Shao Z."/>
            <person name="Yan P."/>
        </authorList>
    </citation>
    <scope>NUCLEOTIDE SEQUENCE [LARGE SCALE GENOMIC DNA]</scope>
    <source>
        <strain evidence="2 3">R12B</strain>
    </source>
</reference>
<dbReference type="Proteomes" id="UP000051295">
    <property type="component" value="Unassembled WGS sequence"/>
</dbReference>
<keyword evidence="1" id="KW-0812">Transmembrane</keyword>
<comment type="caution">
    <text evidence="2">The sequence shown here is derived from an EMBL/GenBank/DDBJ whole genome shotgun (WGS) entry which is preliminary data.</text>
</comment>
<evidence type="ECO:0000256" key="1">
    <source>
        <dbReference type="SAM" id="Phobius"/>
    </source>
</evidence>
<keyword evidence="3" id="KW-1185">Reference proteome</keyword>